<dbReference type="EC" id="3.6.1.27" evidence="3 15"/>
<feature type="transmembrane region" description="Helical" evidence="15">
    <location>
        <begin position="41"/>
        <end position="59"/>
    </location>
</feature>
<feature type="transmembrane region" description="Helical" evidence="15">
    <location>
        <begin position="214"/>
        <end position="234"/>
    </location>
</feature>
<keyword evidence="10 15" id="KW-0046">Antibiotic resistance</keyword>
<evidence type="ECO:0000256" key="9">
    <source>
        <dbReference type="ARBA" id="ARBA00023136"/>
    </source>
</evidence>
<feature type="transmembrane region" description="Helical" evidence="15">
    <location>
        <begin position="246"/>
        <end position="266"/>
    </location>
</feature>
<sequence>MENILKIVILGFVQGISEFLPVSSSGHLLLLKKVMNLEVPMVFDICLHLATVLVVIIYYRERISELFLVLVKFFLRKTTEMDLRNLKLIFLILIITVITAVIGIFIGSFEGMFTLEFALINFFATGILLLLLESRLLILNFRTNILFSGVFIGIMQGIGAMPGISRSGITIFASVLLGFSRYESLEISFLALIPIVFGSFLLKYKGLFASDMLFNVFEIILGIVIAFIVGLFSINLLVRMLKQARLYYFAAYLFILSSIMCFFFYFSRV</sequence>
<dbReference type="EMBL" id="CP025785">
    <property type="protein sequence ID" value="AWG42649.1"/>
    <property type="molecule type" value="Genomic_DNA"/>
</dbReference>
<dbReference type="InterPro" id="IPR003824">
    <property type="entry name" value="UppP"/>
</dbReference>
<dbReference type="RefSeq" id="WP_108729049.1">
    <property type="nucleotide sequence ID" value="NZ_CP025785.1"/>
</dbReference>
<evidence type="ECO:0000256" key="1">
    <source>
        <dbReference type="ARBA" id="ARBA00004651"/>
    </source>
</evidence>
<keyword evidence="11 15" id="KW-0961">Cell wall biogenesis/degradation</keyword>
<dbReference type="GO" id="GO:0008360">
    <property type="term" value="P:regulation of cell shape"/>
    <property type="evidence" value="ECO:0007669"/>
    <property type="project" value="UniProtKB-KW"/>
</dbReference>
<dbReference type="OrthoDB" id="9808289at2"/>
<dbReference type="GO" id="GO:0009252">
    <property type="term" value="P:peptidoglycan biosynthetic process"/>
    <property type="evidence" value="ECO:0007669"/>
    <property type="project" value="UniProtKB-KW"/>
</dbReference>
<evidence type="ECO:0000256" key="3">
    <source>
        <dbReference type="ARBA" id="ARBA00012374"/>
    </source>
</evidence>
<evidence type="ECO:0000256" key="4">
    <source>
        <dbReference type="ARBA" id="ARBA00021581"/>
    </source>
</evidence>
<dbReference type="GO" id="GO:0005886">
    <property type="term" value="C:plasma membrane"/>
    <property type="evidence" value="ECO:0007669"/>
    <property type="project" value="UniProtKB-SubCell"/>
</dbReference>
<comment type="function">
    <text evidence="15">Catalyzes the dephosphorylation of undecaprenyl diphosphate (UPP). Confers resistance to bacitracin.</text>
</comment>
<feature type="transmembrane region" description="Helical" evidence="15">
    <location>
        <begin position="86"/>
        <end position="106"/>
    </location>
</feature>
<evidence type="ECO:0000256" key="7">
    <source>
        <dbReference type="ARBA" id="ARBA00022801"/>
    </source>
</evidence>
<evidence type="ECO:0000256" key="12">
    <source>
        <dbReference type="ARBA" id="ARBA00032707"/>
    </source>
</evidence>
<evidence type="ECO:0000313" key="16">
    <source>
        <dbReference type="EMBL" id="AWG42649.1"/>
    </source>
</evidence>
<keyword evidence="5 15" id="KW-1003">Cell membrane</keyword>
<dbReference type="AlphaFoldDB" id="A0A2S1LWG6"/>
<comment type="miscellaneous">
    <text evidence="15">Bacitracin is thought to be involved in the inhibition of peptidoglycan synthesis by sequestering undecaprenyl diphosphate, thereby reducing the pool of lipid carrier available.</text>
</comment>
<name>A0A2S1LWG6_9SPIR</name>
<dbReference type="Proteomes" id="UP000244655">
    <property type="component" value="Chromosome"/>
</dbReference>
<feature type="transmembrane region" description="Helical" evidence="15">
    <location>
        <begin position="112"/>
        <end position="132"/>
    </location>
</feature>
<reference evidence="16 17" key="1">
    <citation type="submission" date="2018-01" db="EMBL/GenBank/DDBJ databases">
        <title>Genome sequence of Borrelia tachyglossi.</title>
        <authorList>
            <person name="Gofton A.W."/>
        </authorList>
    </citation>
    <scope>NUCLEOTIDE SEQUENCE [LARGE SCALE GENOMIC DNA]</scope>
    <source>
        <strain evidence="16 17">Bc-F10-1268</strain>
    </source>
</reference>
<comment type="subcellular location">
    <subcellularLocation>
        <location evidence="1 15">Cell membrane</location>
        <topology evidence="1 15">Multi-pass membrane protein</topology>
    </subcellularLocation>
</comment>
<evidence type="ECO:0000256" key="10">
    <source>
        <dbReference type="ARBA" id="ARBA00023251"/>
    </source>
</evidence>
<dbReference type="PANTHER" id="PTHR30622">
    <property type="entry name" value="UNDECAPRENYL-DIPHOSPHATASE"/>
    <property type="match status" value="1"/>
</dbReference>
<comment type="similarity">
    <text evidence="2 15">Belongs to the UppP family.</text>
</comment>
<evidence type="ECO:0000256" key="11">
    <source>
        <dbReference type="ARBA" id="ARBA00023316"/>
    </source>
</evidence>
<keyword evidence="6 15" id="KW-0812">Transmembrane</keyword>
<evidence type="ECO:0000256" key="13">
    <source>
        <dbReference type="ARBA" id="ARBA00032932"/>
    </source>
</evidence>
<gene>
    <name evidence="15" type="primary">uppP</name>
    <name evidence="16" type="ORF">CR532_01340</name>
</gene>
<dbReference type="GO" id="GO:0071555">
    <property type="term" value="P:cell wall organization"/>
    <property type="evidence" value="ECO:0007669"/>
    <property type="project" value="UniProtKB-KW"/>
</dbReference>
<evidence type="ECO:0000256" key="15">
    <source>
        <dbReference type="HAMAP-Rule" id="MF_01006"/>
    </source>
</evidence>
<feature type="transmembrane region" description="Helical" evidence="15">
    <location>
        <begin position="7"/>
        <end position="29"/>
    </location>
</feature>
<dbReference type="NCBIfam" id="NF001396">
    <property type="entry name" value="PRK00281.3-3"/>
    <property type="match status" value="1"/>
</dbReference>
<feature type="transmembrane region" description="Helical" evidence="15">
    <location>
        <begin position="184"/>
        <end position="202"/>
    </location>
</feature>
<dbReference type="PANTHER" id="PTHR30622:SF2">
    <property type="entry name" value="UNDECAPRENYL-DIPHOSPHATASE"/>
    <property type="match status" value="1"/>
</dbReference>
<evidence type="ECO:0000256" key="14">
    <source>
        <dbReference type="ARBA" id="ARBA00047594"/>
    </source>
</evidence>
<evidence type="ECO:0000256" key="6">
    <source>
        <dbReference type="ARBA" id="ARBA00022692"/>
    </source>
</evidence>
<keyword evidence="15" id="KW-0573">Peptidoglycan synthesis</keyword>
<protein>
    <recommendedName>
        <fullName evidence="4 15">Undecaprenyl-diphosphatase</fullName>
        <ecNumber evidence="3 15">3.6.1.27</ecNumber>
    </recommendedName>
    <alternativeName>
        <fullName evidence="13 15">Bacitracin resistance protein</fullName>
    </alternativeName>
    <alternativeName>
        <fullName evidence="12 15">Undecaprenyl pyrophosphate phosphatase</fullName>
    </alternativeName>
</protein>
<organism evidence="16 17">
    <name type="scientific">Candidatus Borreliella tachyglossi</name>
    <dbReference type="NCBI Taxonomy" id="1964448"/>
    <lineage>
        <taxon>Bacteria</taxon>
        <taxon>Pseudomonadati</taxon>
        <taxon>Spirochaetota</taxon>
        <taxon>Spirochaetia</taxon>
        <taxon>Spirochaetales</taxon>
        <taxon>Borreliaceae</taxon>
        <taxon>Borreliella</taxon>
    </lineage>
</organism>
<dbReference type="HAMAP" id="MF_01006">
    <property type="entry name" value="Undec_diphosphatase"/>
    <property type="match status" value="1"/>
</dbReference>
<evidence type="ECO:0000256" key="5">
    <source>
        <dbReference type="ARBA" id="ARBA00022475"/>
    </source>
</evidence>
<evidence type="ECO:0000313" key="17">
    <source>
        <dbReference type="Proteomes" id="UP000244655"/>
    </source>
</evidence>
<dbReference type="Pfam" id="PF02673">
    <property type="entry name" value="BacA"/>
    <property type="match status" value="1"/>
</dbReference>
<comment type="catalytic activity">
    <reaction evidence="14 15">
        <text>di-trans,octa-cis-undecaprenyl diphosphate + H2O = di-trans,octa-cis-undecaprenyl phosphate + phosphate + H(+)</text>
        <dbReference type="Rhea" id="RHEA:28094"/>
        <dbReference type="ChEBI" id="CHEBI:15377"/>
        <dbReference type="ChEBI" id="CHEBI:15378"/>
        <dbReference type="ChEBI" id="CHEBI:43474"/>
        <dbReference type="ChEBI" id="CHEBI:58405"/>
        <dbReference type="ChEBI" id="CHEBI:60392"/>
        <dbReference type="EC" id="3.6.1.27"/>
    </reaction>
</comment>
<dbReference type="GO" id="GO:0050380">
    <property type="term" value="F:undecaprenyl-diphosphatase activity"/>
    <property type="evidence" value="ECO:0007669"/>
    <property type="project" value="UniProtKB-UniRule"/>
</dbReference>
<proteinExistence type="inferred from homology"/>
<feature type="transmembrane region" description="Helical" evidence="15">
    <location>
        <begin position="144"/>
        <end position="164"/>
    </location>
</feature>
<keyword evidence="7 15" id="KW-0378">Hydrolase</keyword>
<keyword evidence="17" id="KW-1185">Reference proteome</keyword>
<evidence type="ECO:0000256" key="8">
    <source>
        <dbReference type="ARBA" id="ARBA00022989"/>
    </source>
</evidence>
<evidence type="ECO:0000256" key="2">
    <source>
        <dbReference type="ARBA" id="ARBA00010621"/>
    </source>
</evidence>
<dbReference type="GO" id="GO:0046677">
    <property type="term" value="P:response to antibiotic"/>
    <property type="evidence" value="ECO:0007669"/>
    <property type="project" value="UniProtKB-UniRule"/>
</dbReference>
<keyword evidence="9 15" id="KW-0472">Membrane</keyword>
<keyword evidence="15" id="KW-0133">Cell shape</keyword>
<keyword evidence="8 15" id="KW-1133">Transmembrane helix</keyword>
<accession>A0A2S1LWG6</accession>